<dbReference type="AlphaFoldDB" id="A0A225DNV3"/>
<accession>A0A225DNV3</accession>
<proteinExistence type="predicted"/>
<organism evidence="2 3">
    <name type="scientific">Fimbriiglobus ruber</name>
    <dbReference type="NCBI Taxonomy" id="1908690"/>
    <lineage>
        <taxon>Bacteria</taxon>
        <taxon>Pseudomonadati</taxon>
        <taxon>Planctomycetota</taxon>
        <taxon>Planctomycetia</taxon>
        <taxon>Gemmatales</taxon>
        <taxon>Gemmataceae</taxon>
        <taxon>Fimbriiglobus</taxon>
    </lineage>
</organism>
<keyword evidence="3" id="KW-1185">Reference proteome</keyword>
<feature type="domain" description="RNA ligase" evidence="1">
    <location>
        <begin position="172"/>
        <end position="345"/>
    </location>
</feature>
<dbReference type="EMBL" id="NIDE01000004">
    <property type="protein sequence ID" value="OWK42991.1"/>
    <property type="molecule type" value="Genomic_DNA"/>
</dbReference>
<protein>
    <submittedName>
        <fullName evidence="2">Phage protein</fullName>
    </submittedName>
</protein>
<dbReference type="Pfam" id="PF21189">
    <property type="entry name" value="PHA02142"/>
    <property type="match status" value="1"/>
</dbReference>
<evidence type="ECO:0000259" key="1">
    <source>
        <dbReference type="Pfam" id="PF09414"/>
    </source>
</evidence>
<evidence type="ECO:0000313" key="3">
    <source>
        <dbReference type="Proteomes" id="UP000214646"/>
    </source>
</evidence>
<dbReference type="SUPFAM" id="SSF56091">
    <property type="entry name" value="DNA ligase/mRNA capping enzyme, catalytic domain"/>
    <property type="match status" value="1"/>
</dbReference>
<dbReference type="InterPro" id="IPR012646">
    <property type="entry name" value="RNA_ligase_DRB0094"/>
</dbReference>
<dbReference type="InterPro" id="IPR021122">
    <property type="entry name" value="RNA_ligase_dom_REL/Rnl2"/>
</dbReference>
<dbReference type="Proteomes" id="UP000214646">
    <property type="component" value="Unassembled WGS sequence"/>
</dbReference>
<comment type="caution">
    <text evidence="2">The sequence shown here is derived from an EMBL/GenBank/DDBJ whole genome shotgun (WGS) entry which is preliminary data.</text>
</comment>
<name>A0A225DNV3_9BACT</name>
<reference evidence="3" key="1">
    <citation type="submission" date="2017-06" db="EMBL/GenBank/DDBJ databases">
        <title>Genome analysis of Fimbriiglobus ruber SP5, the first member of the order Planctomycetales with confirmed chitinolytic capability.</title>
        <authorList>
            <person name="Ravin N.V."/>
            <person name="Rakitin A.L."/>
            <person name="Ivanova A.A."/>
            <person name="Beletsky A.V."/>
            <person name="Kulichevskaya I.S."/>
            <person name="Mardanov A.V."/>
            <person name="Dedysh S.N."/>
        </authorList>
    </citation>
    <scope>NUCLEOTIDE SEQUENCE [LARGE SCALE GENOMIC DNA]</scope>
    <source>
        <strain evidence="3">SP5</strain>
    </source>
</reference>
<gene>
    <name evidence="2" type="ORF">FRUB_02590</name>
</gene>
<dbReference type="Pfam" id="PF09414">
    <property type="entry name" value="RNA_ligase"/>
    <property type="match status" value="1"/>
</dbReference>
<dbReference type="NCBIfam" id="TIGR02306">
    <property type="entry name" value="RNA_lig_DRB0094"/>
    <property type="match status" value="1"/>
</dbReference>
<evidence type="ECO:0000313" key="2">
    <source>
        <dbReference type="EMBL" id="OWK42991.1"/>
    </source>
</evidence>
<dbReference type="Gene3D" id="3.30.470.30">
    <property type="entry name" value="DNA ligase/mRNA capping enzyme"/>
    <property type="match status" value="1"/>
</dbReference>
<sequence>MEVVRKLASIQTVNTIEPIPNADAIERVRVLGWWVVAKKGEHRPGDKIVYCEIDSLLPERAEFEFLRPSSFKPEVRDGDTLVRAAGFRIRTVKLRGQVSQGICFPLAILPPGAPTDEGADVTELLGVAKWEPPLPVGMGGKVKGGFPGFLSKTDETRVQVLEPVLERNRGKTFFVTEKLDGTSFTAFLRADEFGICSRNLHMDEADETNVLARVAKKLELEAKLRAIRDRHGFSPAVQGEIIGPGIQKNKYGLDAPDLRVFNLLDLDAGRLVDYAPALAILADVGLQTVPQLGPMVLDHTIDELVQFSIGSSVLNPRTPREGIVLRPPVEERDPDVGGRLSFKVINPQFLLKFDE</sequence>